<dbReference type="Proteomes" id="UP000593567">
    <property type="component" value="Unassembled WGS sequence"/>
</dbReference>
<keyword evidence="3" id="KW-1185">Reference proteome</keyword>
<dbReference type="AlphaFoldDB" id="A0A7J7K8P9"/>
<gene>
    <name evidence="2" type="ORF">EB796_006684</name>
</gene>
<dbReference type="EMBL" id="VXIV02000952">
    <property type="protein sequence ID" value="KAF6035009.1"/>
    <property type="molecule type" value="Genomic_DNA"/>
</dbReference>
<name>A0A7J7K8P9_BUGNE</name>
<sequence>MEIPSLDGWRKTQLAERKTLLLKGNKMESDEEPWGFRDDESPPRYQPETEDLTDEESYTKQRKLDVSEGFSCFSKKAKKSNTTYVCDACLFITDDFMNFITHKNEHSNNKDKKKSLFTCGNS</sequence>
<evidence type="ECO:0000313" key="3">
    <source>
        <dbReference type="Proteomes" id="UP000593567"/>
    </source>
</evidence>
<accession>A0A7J7K8P9</accession>
<evidence type="ECO:0000313" key="2">
    <source>
        <dbReference type="EMBL" id="KAF6035009.1"/>
    </source>
</evidence>
<evidence type="ECO:0000256" key="1">
    <source>
        <dbReference type="SAM" id="MobiDB-lite"/>
    </source>
</evidence>
<organism evidence="2 3">
    <name type="scientific">Bugula neritina</name>
    <name type="common">Brown bryozoan</name>
    <name type="synonym">Sertularia neritina</name>
    <dbReference type="NCBI Taxonomy" id="10212"/>
    <lineage>
        <taxon>Eukaryota</taxon>
        <taxon>Metazoa</taxon>
        <taxon>Spiralia</taxon>
        <taxon>Lophotrochozoa</taxon>
        <taxon>Bryozoa</taxon>
        <taxon>Gymnolaemata</taxon>
        <taxon>Cheilostomatida</taxon>
        <taxon>Flustrina</taxon>
        <taxon>Buguloidea</taxon>
        <taxon>Bugulidae</taxon>
        <taxon>Bugula</taxon>
    </lineage>
</organism>
<proteinExistence type="predicted"/>
<feature type="region of interest" description="Disordered" evidence="1">
    <location>
        <begin position="21"/>
        <end position="58"/>
    </location>
</feature>
<protein>
    <submittedName>
        <fullName evidence="2">Uncharacterized protein</fullName>
    </submittedName>
</protein>
<comment type="caution">
    <text evidence="2">The sequence shown here is derived from an EMBL/GenBank/DDBJ whole genome shotgun (WGS) entry which is preliminary data.</text>
</comment>
<reference evidence="2" key="1">
    <citation type="submission" date="2020-06" db="EMBL/GenBank/DDBJ databases">
        <title>Draft genome of Bugula neritina, a colonial animal packing powerful symbionts and potential medicines.</title>
        <authorList>
            <person name="Rayko M."/>
        </authorList>
    </citation>
    <scope>NUCLEOTIDE SEQUENCE [LARGE SCALE GENOMIC DNA]</scope>
    <source>
        <strain evidence="2">Kwan_BN1</strain>
    </source>
</reference>